<dbReference type="Gene3D" id="3.40.50.300">
    <property type="entry name" value="P-loop containing nucleotide triphosphate hydrolases"/>
    <property type="match status" value="1"/>
</dbReference>
<dbReference type="GO" id="GO:0016887">
    <property type="term" value="F:ATP hydrolysis activity"/>
    <property type="evidence" value="ECO:0007669"/>
    <property type="project" value="InterPro"/>
</dbReference>
<reference evidence="2" key="2">
    <citation type="submission" date="2021-04" db="EMBL/GenBank/DDBJ databases">
        <authorList>
            <person name="Gilroy R."/>
        </authorList>
    </citation>
    <scope>NUCLEOTIDE SEQUENCE</scope>
    <source>
        <strain evidence="2">ChiBcolR8-3208</strain>
    </source>
</reference>
<dbReference type="SUPFAM" id="SSF52540">
    <property type="entry name" value="P-loop containing nucleoside triphosphate hydrolases"/>
    <property type="match status" value="1"/>
</dbReference>
<dbReference type="EMBL" id="DWXZ01000150">
    <property type="protein sequence ID" value="HJB37835.1"/>
    <property type="molecule type" value="Genomic_DNA"/>
</dbReference>
<reference evidence="2" key="1">
    <citation type="journal article" date="2021" name="PeerJ">
        <title>Extensive microbial diversity within the chicken gut microbiome revealed by metagenomics and culture.</title>
        <authorList>
            <person name="Gilroy R."/>
            <person name="Ravi A."/>
            <person name="Getino M."/>
            <person name="Pursley I."/>
            <person name="Horton D.L."/>
            <person name="Alikhan N.F."/>
            <person name="Baker D."/>
            <person name="Gharbi K."/>
            <person name="Hall N."/>
            <person name="Watson M."/>
            <person name="Adriaenssens E.M."/>
            <person name="Foster-Nyarko E."/>
            <person name="Jarju S."/>
            <person name="Secka A."/>
            <person name="Antonio M."/>
            <person name="Oren A."/>
            <person name="Chaudhuri R.R."/>
            <person name="La Ragione R."/>
            <person name="Hildebrand F."/>
            <person name="Pallen M.J."/>
        </authorList>
    </citation>
    <scope>NUCLEOTIDE SEQUENCE</scope>
    <source>
        <strain evidence="2">ChiBcolR8-3208</strain>
    </source>
</reference>
<evidence type="ECO:0000313" key="3">
    <source>
        <dbReference type="Proteomes" id="UP000824214"/>
    </source>
</evidence>
<organism evidence="2 3">
    <name type="scientific">Candidatus Acutalibacter ornithocaccae</name>
    <dbReference type="NCBI Taxonomy" id="2838416"/>
    <lineage>
        <taxon>Bacteria</taxon>
        <taxon>Bacillati</taxon>
        <taxon>Bacillota</taxon>
        <taxon>Clostridia</taxon>
        <taxon>Eubacteriales</taxon>
        <taxon>Acutalibacteraceae</taxon>
        <taxon>Acutalibacter</taxon>
    </lineage>
</organism>
<comment type="caution">
    <text evidence="2">The sequence shown here is derived from an EMBL/GenBank/DDBJ whole genome shotgun (WGS) entry which is preliminary data.</text>
</comment>
<protein>
    <submittedName>
        <fullName evidence="2">ATP-binding protein</fullName>
    </submittedName>
</protein>
<accession>A0A9D2S066</accession>
<dbReference type="Proteomes" id="UP000824214">
    <property type="component" value="Unassembled WGS sequence"/>
</dbReference>
<dbReference type="InterPro" id="IPR003959">
    <property type="entry name" value="ATPase_AAA_core"/>
</dbReference>
<keyword evidence="2" id="KW-0547">Nucleotide-binding</keyword>
<name>A0A9D2S066_9FIRM</name>
<feature type="non-terminal residue" evidence="2">
    <location>
        <position position="1"/>
    </location>
</feature>
<gene>
    <name evidence="2" type="ORF">H9942_07190</name>
</gene>
<sequence>QEAVDICKHAQLTTGKPTQMRNFLLRGPAGTGKTMGAKAIAAGLGLPYMKYTCSAGTEIFDFVGMVFPNTEHSTGNAQLDQEREQLQAMGGVNYANVSKLLHLPGLDDMDYDPAGVYQALTGVENQTATPQDCMELVLEKVTEKVRQLSVFVEGETSSQTYTYVETDFIKALKNGYLVEIQEPSTILQPGVLVGLNSLLEQSGTITLPTGEVIRRHPDAVVVVTTNVSYEGCRGMNQSVVDRMSLVKDIQLPSPEVMAQRVMAVTGAEDEYQVCQMVQVVNDLADYCRKNGITDGTVGMRSLIDWVTSAEISGDPYTAAMDTIISKATADEEDREALITSVLDPVFAPKRRKTA</sequence>
<dbReference type="InterPro" id="IPR027417">
    <property type="entry name" value="P-loop_NTPase"/>
</dbReference>
<evidence type="ECO:0000259" key="1">
    <source>
        <dbReference type="Pfam" id="PF00004"/>
    </source>
</evidence>
<proteinExistence type="predicted"/>
<dbReference type="AlphaFoldDB" id="A0A9D2S066"/>
<keyword evidence="2" id="KW-0067">ATP-binding</keyword>
<feature type="domain" description="ATPase AAA-type core" evidence="1">
    <location>
        <begin position="24"/>
        <end position="55"/>
    </location>
</feature>
<dbReference type="GO" id="GO:0005524">
    <property type="term" value="F:ATP binding"/>
    <property type="evidence" value="ECO:0007669"/>
    <property type="project" value="UniProtKB-KW"/>
</dbReference>
<dbReference type="Pfam" id="PF00004">
    <property type="entry name" value="AAA"/>
    <property type="match status" value="1"/>
</dbReference>
<evidence type="ECO:0000313" key="2">
    <source>
        <dbReference type="EMBL" id="HJB37835.1"/>
    </source>
</evidence>